<protein>
    <submittedName>
        <fullName evidence="1">Cytochrome oxidase</fullName>
    </submittedName>
</protein>
<dbReference type="Pfam" id="PF03597">
    <property type="entry name" value="FixS"/>
    <property type="match status" value="1"/>
</dbReference>
<proteinExistence type="predicted"/>
<evidence type="ECO:0000313" key="2">
    <source>
        <dbReference type="Proteomes" id="UP000245081"/>
    </source>
</evidence>
<accession>A0A2R5FBI4</accession>
<dbReference type="PANTHER" id="PTHR41532:SF1">
    <property type="entry name" value="FIXS PROTEIN"/>
    <property type="match status" value="1"/>
</dbReference>
<name>A0A2R5FBI4_9PROT</name>
<dbReference type="InterPro" id="IPR004714">
    <property type="entry name" value="Cyt_oxidase_maturation_cbb3"/>
</dbReference>
<evidence type="ECO:0000313" key="1">
    <source>
        <dbReference type="EMBL" id="GBG15577.1"/>
    </source>
</evidence>
<dbReference type="RefSeq" id="WP_109016724.1">
    <property type="nucleotide sequence ID" value="NZ_BDOQ01000019.1"/>
</dbReference>
<gene>
    <name evidence="1" type="ORF">NMK_3188</name>
</gene>
<dbReference type="EMBL" id="BDOQ01000019">
    <property type="protein sequence ID" value="GBG15577.1"/>
    <property type="molecule type" value="Genomic_DNA"/>
</dbReference>
<dbReference type="Proteomes" id="UP000245081">
    <property type="component" value="Unassembled WGS sequence"/>
</dbReference>
<dbReference type="OrthoDB" id="9802763at2"/>
<sequence>MTPILLFLFGLTLVFVGFAAVGILWAIKSGQFDDLEGPAQRILMDDDDPMIPFNAKHKP</sequence>
<reference evidence="1 2" key="1">
    <citation type="journal article" date="2018" name="Environ. Microbiol.">
        <title>Isolation and genomic characterization of Novimethylophilus kurashikiensis gen. nov. sp. nov., a new lanthanide-dependent methylotrophic species of Methylophilaceae.</title>
        <authorList>
            <person name="Lv H."/>
            <person name="Sahin N."/>
            <person name="Tani A."/>
        </authorList>
    </citation>
    <scope>NUCLEOTIDE SEQUENCE [LARGE SCALE GENOMIC DNA]</scope>
    <source>
        <strain evidence="1 2">La2-4</strain>
    </source>
</reference>
<comment type="caution">
    <text evidence="1">The sequence shown here is derived from an EMBL/GenBank/DDBJ whole genome shotgun (WGS) entry which is preliminary data.</text>
</comment>
<keyword evidence="2" id="KW-1185">Reference proteome</keyword>
<dbReference type="AlphaFoldDB" id="A0A2R5FBI4"/>
<dbReference type="PANTHER" id="PTHR41532">
    <property type="entry name" value="FIXS PROTEIN"/>
    <property type="match status" value="1"/>
</dbReference>
<organism evidence="1 2">
    <name type="scientific">Novimethylophilus kurashikiensis</name>
    <dbReference type="NCBI Taxonomy" id="1825523"/>
    <lineage>
        <taxon>Bacteria</taxon>
        <taxon>Pseudomonadati</taxon>
        <taxon>Pseudomonadota</taxon>
        <taxon>Betaproteobacteria</taxon>
        <taxon>Nitrosomonadales</taxon>
        <taxon>Methylophilaceae</taxon>
        <taxon>Novimethylophilus</taxon>
    </lineage>
</organism>
<dbReference type="NCBIfam" id="TIGR00847">
    <property type="entry name" value="ccoS"/>
    <property type="match status" value="1"/>
</dbReference>